<reference evidence="2" key="1">
    <citation type="journal article" date="2019" name="Int. J. Syst. Evol. Microbiol.">
        <title>The Global Catalogue of Microorganisms (GCM) 10K type strain sequencing project: providing services to taxonomists for standard genome sequencing and annotation.</title>
        <authorList>
            <consortium name="The Broad Institute Genomics Platform"/>
            <consortium name="The Broad Institute Genome Sequencing Center for Infectious Disease"/>
            <person name="Wu L."/>
            <person name="Ma J."/>
        </authorList>
    </citation>
    <scope>NUCLEOTIDE SEQUENCE [LARGE SCALE GENOMIC DNA]</scope>
    <source>
        <strain evidence="2">XZYJ18</strain>
    </source>
</reference>
<dbReference type="RefSeq" id="WP_378577909.1">
    <property type="nucleotide sequence ID" value="NZ_JBHSFQ010000026.1"/>
</dbReference>
<dbReference type="Proteomes" id="UP001595923">
    <property type="component" value="Unassembled WGS sequence"/>
</dbReference>
<protein>
    <submittedName>
        <fullName evidence="1">Uncharacterized protein</fullName>
    </submittedName>
</protein>
<evidence type="ECO:0000313" key="1">
    <source>
        <dbReference type="EMBL" id="MFC4564627.1"/>
    </source>
</evidence>
<name>A0ABV9E1R2_9ACTN</name>
<organism evidence="1 2">
    <name type="scientific">Nocardiopsis mangrovi</name>
    <dbReference type="NCBI Taxonomy" id="1179818"/>
    <lineage>
        <taxon>Bacteria</taxon>
        <taxon>Bacillati</taxon>
        <taxon>Actinomycetota</taxon>
        <taxon>Actinomycetes</taxon>
        <taxon>Streptosporangiales</taxon>
        <taxon>Nocardiopsidaceae</taxon>
        <taxon>Nocardiopsis</taxon>
    </lineage>
</organism>
<proteinExistence type="predicted"/>
<accession>A0ABV9E1R2</accession>
<gene>
    <name evidence="1" type="ORF">ACFO4E_22445</name>
</gene>
<evidence type="ECO:0000313" key="2">
    <source>
        <dbReference type="Proteomes" id="UP001595923"/>
    </source>
</evidence>
<comment type="caution">
    <text evidence="1">The sequence shown here is derived from an EMBL/GenBank/DDBJ whole genome shotgun (WGS) entry which is preliminary data.</text>
</comment>
<keyword evidence="2" id="KW-1185">Reference proteome</keyword>
<dbReference type="EMBL" id="JBHSFQ010000026">
    <property type="protein sequence ID" value="MFC4564627.1"/>
    <property type="molecule type" value="Genomic_DNA"/>
</dbReference>
<sequence length="62" mass="6930">MVAIAVLGTVTLAGLAVLILLAVRMSTELHRLREQIARTRREVEPAYRRLHAAQAHGRTDTR</sequence>